<name>A0ABS4KSV1_9CLOT</name>
<evidence type="ECO:0000313" key="4">
    <source>
        <dbReference type="EMBL" id="MBP2031929.1"/>
    </source>
</evidence>
<dbReference type="EMBL" id="JAGGLM010000002">
    <property type="protein sequence ID" value="MBP2031929.1"/>
    <property type="molecule type" value="Genomic_DNA"/>
</dbReference>
<dbReference type="InterPro" id="IPR051016">
    <property type="entry name" value="Diverse_Substrate_AcTransf"/>
</dbReference>
<feature type="domain" description="N-acetyltransferase" evidence="3">
    <location>
        <begin position="11"/>
        <end position="163"/>
    </location>
</feature>
<evidence type="ECO:0000256" key="1">
    <source>
        <dbReference type="ARBA" id="ARBA00022679"/>
    </source>
</evidence>
<dbReference type="PANTHER" id="PTHR10545:SF29">
    <property type="entry name" value="GH14572P-RELATED"/>
    <property type="match status" value="1"/>
</dbReference>
<evidence type="ECO:0000259" key="3">
    <source>
        <dbReference type="PROSITE" id="PS51186"/>
    </source>
</evidence>
<dbReference type="SUPFAM" id="SSF55729">
    <property type="entry name" value="Acyl-CoA N-acyltransferases (Nat)"/>
    <property type="match status" value="1"/>
</dbReference>
<dbReference type="Proteomes" id="UP001519307">
    <property type="component" value="Unassembled WGS sequence"/>
</dbReference>
<evidence type="ECO:0000256" key="2">
    <source>
        <dbReference type="ARBA" id="ARBA00023315"/>
    </source>
</evidence>
<dbReference type="CDD" id="cd04301">
    <property type="entry name" value="NAT_SF"/>
    <property type="match status" value="1"/>
</dbReference>
<reference evidence="4 5" key="1">
    <citation type="submission" date="2021-03" db="EMBL/GenBank/DDBJ databases">
        <title>Genomic Encyclopedia of Type Strains, Phase IV (KMG-IV): sequencing the most valuable type-strain genomes for metagenomic binning, comparative biology and taxonomic classification.</title>
        <authorList>
            <person name="Goeker M."/>
        </authorList>
    </citation>
    <scope>NUCLEOTIDE SEQUENCE [LARGE SCALE GENOMIC DNA]</scope>
    <source>
        <strain evidence="4 5">DSM 28783</strain>
    </source>
</reference>
<sequence>MEKIKTKDPRFMIRFATSEDAGLVLEYMRKLGTYQKMLDKITATEEGIHKLLSENKGEVIFGDYDGETVAFIYFFNNSSAFIGQTGIYIDGFFVEENMRFKGLGKIMMAFMSKLAIERGCKRVEWGCLDWNESSVRFYKNIGAVGVDTMTIYRLAPDKLKEIADKF</sequence>
<accession>A0ABS4KSV1</accession>
<protein>
    <submittedName>
        <fullName evidence="4">GNAT superfamily N-acetyltransferase</fullName>
    </submittedName>
</protein>
<gene>
    <name evidence="4" type="ORF">J2Z42_000594</name>
</gene>
<keyword evidence="1" id="KW-0808">Transferase</keyword>
<dbReference type="Gene3D" id="3.40.630.30">
    <property type="match status" value="1"/>
</dbReference>
<dbReference type="PANTHER" id="PTHR10545">
    <property type="entry name" value="DIAMINE N-ACETYLTRANSFERASE"/>
    <property type="match status" value="1"/>
</dbReference>
<dbReference type="PROSITE" id="PS51186">
    <property type="entry name" value="GNAT"/>
    <property type="match status" value="1"/>
</dbReference>
<evidence type="ECO:0000313" key="5">
    <source>
        <dbReference type="Proteomes" id="UP001519307"/>
    </source>
</evidence>
<keyword evidence="2" id="KW-0012">Acyltransferase</keyword>
<proteinExistence type="predicted"/>
<dbReference type="InterPro" id="IPR016181">
    <property type="entry name" value="Acyl_CoA_acyltransferase"/>
</dbReference>
<dbReference type="RefSeq" id="WP_209700871.1">
    <property type="nucleotide sequence ID" value="NZ_JAGGLM010000002.1"/>
</dbReference>
<dbReference type="Pfam" id="PF00583">
    <property type="entry name" value="Acetyltransf_1"/>
    <property type="match status" value="1"/>
</dbReference>
<organism evidence="4 5">
    <name type="scientific">Clostridium algifaecis</name>
    <dbReference type="NCBI Taxonomy" id="1472040"/>
    <lineage>
        <taxon>Bacteria</taxon>
        <taxon>Bacillati</taxon>
        <taxon>Bacillota</taxon>
        <taxon>Clostridia</taxon>
        <taxon>Eubacteriales</taxon>
        <taxon>Clostridiaceae</taxon>
        <taxon>Clostridium</taxon>
    </lineage>
</organism>
<keyword evidence="5" id="KW-1185">Reference proteome</keyword>
<dbReference type="InterPro" id="IPR000182">
    <property type="entry name" value="GNAT_dom"/>
</dbReference>
<comment type="caution">
    <text evidence="4">The sequence shown here is derived from an EMBL/GenBank/DDBJ whole genome shotgun (WGS) entry which is preliminary data.</text>
</comment>